<gene>
    <name evidence="1" type="ORF">BACCAP_04648</name>
</gene>
<protein>
    <submittedName>
        <fullName evidence="1">Uncharacterized protein</fullName>
    </submittedName>
</protein>
<proteinExistence type="predicted"/>
<dbReference type="RefSeq" id="WP_006575097.1">
    <property type="nucleotide sequence ID" value="NZ_AAXG02000053.1"/>
</dbReference>
<dbReference type="EMBL" id="AAXG02000053">
    <property type="protein sequence ID" value="EDM97505.1"/>
    <property type="molecule type" value="Genomic_DNA"/>
</dbReference>
<reference evidence="1 2" key="2">
    <citation type="submission" date="2007-06" db="EMBL/GenBank/DDBJ databases">
        <title>Draft genome sequence of Pseudoflavonifractor capillosus ATCC 29799.</title>
        <authorList>
            <person name="Sudarsanam P."/>
            <person name="Ley R."/>
            <person name="Guruge J."/>
            <person name="Turnbaugh P.J."/>
            <person name="Mahowald M."/>
            <person name="Liep D."/>
            <person name="Gordon J."/>
        </authorList>
    </citation>
    <scope>NUCLEOTIDE SEQUENCE [LARGE SCALE GENOMIC DNA]</scope>
    <source>
        <strain evidence="1 2">ATCC 29799</strain>
    </source>
</reference>
<accession>A6P2B8</accession>
<reference evidence="1 2" key="1">
    <citation type="submission" date="2007-04" db="EMBL/GenBank/DDBJ databases">
        <authorList>
            <person name="Fulton L."/>
            <person name="Clifton S."/>
            <person name="Fulton B."/>
            <person name="Xu J."/>
            <person name="Minx P."/>
            <person name="Pepin K.H."/>
            <person name="Johnson M."/>
            <person name="Thiruvilangam P."/>
            <person name="Bhonagiri V."/>
            <person name="Nash W.E."/>
            <person name="Mardis E.R."/>
            <person name="Wilson R.K."/>
        </authorList>
    </citation>
    <scope>NUCLEOTIDE SEQUENCE [LARGE SCALE GENOMIC DNA]</scope>
    <source>
        <strain evidence="1 2">ATCC 29799</strain>
    </source>
</reference>
<dbReference type="STRING" id="411467.BACCAP_04648"/>
<name>A6P2B8_9FIRM</name>
<organism evidence="1 2">
    <name type="scientific">Pseudoflavonifractor capillosus ATCC 29799</name>
    <dbReference type="NCBI Taxonomy" id="411467"/>
    <lineage>
        <taxon>Bacteria</taxon>
        <taxon>Bacillati</taxon>
        <taxon>Bacillota</taxon>
        <taxon>Clostridia</taxon>
        <taxon>Eubacteriales</taxon>
        <taxon>Oscillospiraceae</taxon>
        <taxon>Pseudoflavonifractor</taxon>
    </lineage>
</organism>
<evidence type="ECO:0000313" key="1">
    <source>
        <dbReference type="EMBL" id="EDM97505.1"/>
    </source>
</evidence>
<keyword evidence="2" id="KW-1185">Reference proteome</keyword>
<evidence type="ECO:0000313" key="2">
    <source>
        <dbReference type="Proteomes" id="UP000003639"/>
    </source>
</evidence>
<sequence length="56" mass="6189">MNKEENLFCFYVTVTGGDGASGKSQKLLERQIYAPAAIRTTRADERKDGDHETTAP</sequence>
<dbReference type="Proteomes" id="UP000003639">
    <property type="component" value="Unassembled WGS sequence"/>
</dbReference>
<dbReference type="AlphaFoldDB" id="A6P2B8"/>
<comment type="caution">
    <text evidence="1">The sequence shown here is derived from an EMBL/GenBank/DDBJ whole genome shotgun (WGS) entry which is preliminary data.</text>
</comment>